<dbReference type="AlphaFoldDB" id="A0AAD1Y0X7"/>
<dbReference type="EMBL" id="CAMPGE010024863">
    <property type="protein sequence ID" value="CAI2382677.1"/>
    <property type="molecule type" value="Genomic_DNA"/>
</dbReference>
<keyword evidence="3" id="KW-1185">Reference proteome</keyword>
<feature type="domain" description="F-box" evidence="1">
    <location>
        <begin position="1"/>
        <end position="46"/>
    </location>
</feature>
<proteinExistence type="predicted"/>
<reference evidence="2" key="1">
    <citation type="submission" date="2023-07" db="EMBL/GenBank/DDBJ databases">
        <authorList>
            <consortium name="AG Swart"/>
            <person name="Singh M."/>
            <person name="Singh A."/>
            <person name="Seah K."/>
            <person name="Emmerich C."/>
        </authorList>
    </citation>
    <scope>NUCLEOTIDE SEQUENCE</scope>
    <source>
        <strain evidence="2">DP1</strain>
    </source>
</reference>
<dbReference type="PROSITE" id="PS50181">
    <property type="entry name" value="FBOX"/>
    <property type="match status" value="1"/>
</dbReference>
<protein>
    <recommendedName>
        <fullName evidence="1">F-box domain-containing protein</fullName>
    </recommendedName>
</protein>
<name>A0AAD1Y0X7_EUPCR</name>
<sequence>MKLLNTVLREILLFLEFKDIVNSNLAFVNKQFFHNIVQDTELLRRMLDIAIPLVKDYARQEQYYASVTSKILRLKHQHLNGDEEFKESNIPFKRLFEFCAKDLAEFMLKINKQEHLKQLVCTQRTTGGAETFDDQCLRAFLETESIYYSNDEDTYTNGVFCVTGIPLEQDLINETKAKELFIKVLNIQYEIGDIKTEEEGKQEDYSRWAKVNEIRVQDLHKNDTECEPAELFNRWYRNRLMYNIRKEEIKEEDCNIEYDISVHQEIMKDSLFYWSQFHVMETRRATCPIETLAIFTHDYPIKTECHPLVHIIKDLYCKSKRELDSPAPRSIFYSGLEVKSTFCDVQSFIQTLDMIAKLGLIPNIIDTQEKSIEFEQDFYSAKFQNTDQESSISTECLEKAISDIDCDNKYMEMLDGLESKDDFFRLRLSAIAFNLDTYTNSHTFSMKEIKFGRFVTVLALDKKVRMLYGGVNIDIGGVLFSGNFLPSMIQPVP</sequence>
<evidence type="ECO:0000313" key="2">
    <source>
        <dbReference type="EMBL" id="CAI2382677.1"/>
    </source>
</evidence>
<evidence type="ECO:0000313" key="3">
    <source>
        <dbReference type="Proteomes" id="UP001295684"/>
    </source>
</evidence>
<dbReference type="InterPro" id="IPR001810">
    <property type="entry name" value="F-box_dom"/>
</dbReference>
<organism evidence="2 3">
    <name type="scientific">Euplotes crassus</name>
    <dbReference type="NCBI Taxonomy" id="5936"/>
    <lineage>
        <taxon>Eukaryota</taxon>
        <taxon>Sar</taxon>
        <taxon>Alveolata</taxon>
        <taxon>Ciliophora</taxon>
        <taxon>Intramacronucleata</taxon>
        <taxon>Spirotrichea</taxon>
        <taxon>Hypotrichia</taxon>
        <taxon>Euplotida</taxon>
        <taxon>Euplotidae</taxon>
        <taxon>Moneuplotes</taxon>
    </lineage>
</organism>
<comment type="caution">
    <text evidence="2">The sequence shown here is derived from an EMBL/GenBank/DDBJ whole genome shotgun (WGS) entry which is preliminary data.</text>
</comment>
<dbReference type="Proteomes" id="UP001295684">
    <property type="component" value="Unassembled WGS sequence"/>
</dbReference>
<accession>A0AAD1Y0X7</accession>
<gene>
    <name evidence="2" type="ORF">ECRASSUSDP1_LOCUS24157</name>
</gene>
<evidence type="ECO:0000259" key="1">
    <source>
        <dbReference type="PROSITE" id="PS50181"/>
    </source>
</evidence>